<comment type="caution">
    <text evidence="5">The sequence shown here is derived from an EMBL/GenBank/DDBJ whole genome shotgun (WGS) entry which is preliminary data.</text>
</comment>
<evidence type="ECO:0000256" key="1">
    <source>
        <dbReference type="ARBA" id="ARBA00010116"/>
    </source>
</evidence>
<evidence type="ECO:0000259" key="4">
    <source>
        <dbReference type="Pfam" id="PF11924"/>
    </source>
</evidence>
<dbReference type="Pfam" id="PF09134">
    <property type="entry name" value="Invasin_D3"/>
    <property type="match status" value="1"/>
</dbReference>
<dbReference type="InterPro" id="IPR015217">
    <property type="entry name" value="Invasin_dom_3"/>
</dbReference>
<dbReference type="Pfam" id="PF11924">
    <property type="entry name" value="IAT_beta"/>
    <property type="match status" value="1"/>
</dbReference>
<dbReference type="Gene3D" id="2.40.160.160">
    <property type="entry name" value="Inverse autotransporter, beta-domain"/>
    <property type="match status" value="1"/>
</dbReference>
<feature type="domain" description="Invasin" evidence="3">
    <location>
        <begin position="541"/>
        <end position="632"/>
    </location>
</feature>
<evidence type="ECO:0000313" key="5">
    <source>
        <dbReference type="EMBL" id="HAG0390707.1"/>
    </source>
</evidence>
<reference evidence="5" key="1">
    <citation type="journal article" date="2018" name="Genome Biol.">
        <title>SKESA: strategic k-mer extension for scrupulous assemblies.</title>
        <authorList>
            <person name="Souvorov A."/>
            <person name="Agarwala R."/>
            <person name="Lipman D.J."/>
        </authorList>
    </citation>
    <scope>NUCLEOTIDE SEQUENCE</scope>
    <source>
        <strain evidence="5">MA.CK_97/00011857</strain>
    </source>
</reference>
<feature type="domain" description="Inverse autotransporter beta-domain" evidence="4">
    <location>
        <begin position="47"/>
        <end position="311"/>
    </location>
</feature>
<feature type="chain" id="PRO_5028346611" description="Inverse autotransporter beta-domain domain-containing protein" evidence="2">
    <location>
        <begin position="19"/>
        <end position="713"/>
    </location>
</feature>
<dbReference type="Gene3D" id="2.60.40.10">
    <property type="entry name" value="Immunoglobulins"/>
    <property type="match status" value="2"/>
</dbReference>
<sequence>MKFTIFLVLLLVPIHALSENVTDTKNSKEDEEVTKWLTTGGRLLTGEQKTASFINQIVNNKSNEILGEWIKELDGKMKIDFSLNALGGNNEKTNLSMFYLRPLYESERNLIFSQMSIFDEEQRYIGNFGLGFRNFSYDQMVGFNIFYDHDFSRYHNRYGFGLEYRKKNLKFIGNTYFSASNWRESKDFVDYYEKPADGWDISTEYYSPQYPEFTSSFGYEKYYGHDVALFGKDNRQANPYAFNFGIKWFPIPFFGLEVKENIGKRNKHEEGIKLSLNLGIDELFTGKMHANDLTSNTSLSGGRYDFVSRNNNIVLQYRKMEVIRLKLPTDISGFEGDKKTFNISVNSKYGLKSVQWESHSFFDDGGKLLCNNLSCIVVLPKWKNDGENYWLLQAVAYDFHNNASKKVTMPIYLLSSQVSAEKSHFTVSKNEVLADGASQSYLQINLRTDSGKPITGMSGKLNIISSFTPSKDVIFPGRSKKIKSDIQKPIVGEVKEQADGVYIVPITAGHSAGEMKISVNILNKTFETSIRFLDTLAYLDNISIRLSKDTIVGDGHDSSTIYIEVNDENHNGVTQHGLSVVPKSLTGLESGAITISKIKEISSGKYEADITSTTEYRGDIQLTLFINGKPTNKNVVLKVVDIPSVMISGNPVVGEKLTAISSCKNLCKFQWFIEDKPESEHFVKIEGATNEFYVVKKEDQKKKIKVILGGEHE</sequence>
<reference evidence="5" key="2">
    <citation type="submission" date="2020-02" db="EMBL/GenBank/DDBJ databases">
        <authorList>
            <consortium name="NCBI Pathogen Detection Project"/>
        </authorList>
    </citation>
    <scope>NUCLEOTIDE SEQUENCE</scope>
    <source>
        <strain evidence="5">MA.CK_97/00011857</strain>
    </source>
</reference>
<dbReference type="PANTHER" id="PTHR39576:SF2">
    <property type="entry name" value="ATTACHING AND EFFACING PROTEIN HOMOLOG-RELATED"/>
    <property type="match status" value="1"/>
</dbReference>
<dbReference type="AlphaFoldDB" id="A0A756YKE0"/>
<evidence type="ECO:0008006" key="6">
    <source>
        <dbReference type="Google" id="ProtNLM"/>
    </source>
</evidence>
<proteinExistence type="inferred from homology"/>
<dbReference type="InterPro" id="IPR051715">
    <property type="entry name" value="Intimin-Invasin_domain"/>
</dbReference>
<dbReference type="InterPro" id="IPR008964">
    <property type="entry name" value="Invasin/intimin_cell_adhesion"/>
</dbReference>
<dbReference type="SUPFAM" id="SSF49373">
    <property type="entry name" value="Invasin/intimin cell-adhesion fragments"/>
    <property type="match status" value="2"/>
</dbReference>
<organism evidence="5">
    <name type="scientific">Salmonella enterica</name>
    <name type="common">Salmonella choleraesuis</name>
    <dbReference type="NCBI Taxonomy" id="28901"/>
    <lineage>
        <taxon>Bacteria</taxon>
        <taxon>Pseudomonadati</taxon>
        <taxon>Pseudomonadota</taxon>
        <taxon>Gammaproteobacteria</taxon>
        <taxon>Enterobacterales</taxon>
        <taxon>Enterobacteriaceae</taxon>
        <taxon>Salmonella</taxon>
    </lineage>
</organism>
<dbReference type="InterPro" id="IPR013783">
    <property type="entry name" value="Ig-like_fold"/>
</dbReference>
<protein>
    <recommendedName>
        <fullName evidence="6">Inverse autotransporter beta-domain domain-containing protein</fullName>
    </recommendedName>
</protein>
<feature type="signal peptide" evidence="2">
    <location>
        <begin position="1"/>
        <end position="18"/>
    </location>
</feature>
<evidence type="ECO:0000259" key="3">
    <source>
        <dbReference type="Pfam" id="PF09134"/>
    </source>
</evidence>
<comment type="similarity">
    <text evidence="1">Belongs to the intimin/invasin family.</text>
</comment>
<dbReference type="EMBL" id="DAAXCJ010000012">
    <property type="protein sequence ID" value="HAG0390707.1"/>
    <property type="molecule type" value="Genomic_DNA"/>
</dbReference>
<evidence type="ECO:0000256" key="2">
    <source>
        <dbReference type="SAM" id="SignalP"/>
    </source>
</evidence>
<dbReference type="InterPro" id="IPR024519">
    <property type="entry name" value="IAT_beta"/>
</dbReference>
<dbReference type="PANTHER" id="PTHR39576">
    <property type="entry name" value="ATTACHING AND EFFACING PROTEIN HOMOLOG-RELATED-RELATED"/>
    <property type="match status" value="1"/>
</dbReference>
<accession>A0A756YKE0</accession>
<dbReference type="Gene3D" id="2.60.40.2700">
    <property type="match status" value="1"/>
</dbReference>
<keyword evidence="2" id="KW-0732">Signal</keyword>
<dbReference type="InterPro" id="IPR038177">
    <property type="entry name" value="IAT_beta_sf"/>
</dbReference>
<name>A0A756YKE0_SALER</name>
<dbReference type="GO" id="GO:0009279">
    <property type="term" value="C:cell outer membrane"/>
    <property type="evidence" value="ECO:0007669"/>
    <property type="project" value="TreeGrafter"/>
</dbReference>
<gene>
    <name evidence="5" type="ORF">G8S59_004001</name>
</gene>